<name>A0A934KMJ0_9FLAO</name>
<gene>
    <name evidence="1" type="ORF">JEM65_15100</name>
</gene>
<dbReference type="PANTHER" id="PTHR33221">
    <property type="entry name" value="WINGED HELIX-TURN-HELIX TRANSCRIPTIONAL REGULATOR, RRF2 FAMILY"/>
    <property type="match status" value="1"/>
</dbReference>
<dbReference type="AlphaFoldDB" id="A0A934KMJ0"/>
<proteinExistence type="predicted"/>
<reference evidence="1 2" key="1">
    <citation type="submission" date="2020-09" db="EMBL/GenBank/DDBJ databases">
        <title>Draft genome of Gelidibacter salicanalis PAMC21136.</title>
        <authorList>
            <person name="Park H."/>
        </authorList>
    </citation>
    <scope>NUCLEOTIDE SEQUENCE [LARGE SCALE GENOMIC DNA]</scope>
    <source>
        <strain evidence="1 2">PAMC21136</strain>
    </source>
</reference>
<comment type="caution">
    <text evidence="1">The sequence shown here is derived from an EMBL/GenBank/DDBJ whole genome shotgun (WGS) entry which is preliminary data.</text>
</comment>
<organism evidence="1 2">
    <name type="scientific">Gelidibacter salicanalis</name>
    <dbReference type="NCBI Taxonomy" id="291193"/>
    <lineage>
        <taxon>Bacteria</taxon>
        <taxon>Pseudomonadati</taxon>
        <taxon>Bacteroidota</taxon>
        <taxon>Flavobacteriia</taxon>
        <taxon>Flavobacteriales</taxon>
        <taxon>Flavobacteriaceae</taxon>
        <taxon>Gelidibacter</taxon>
    </lineage>
</organism>
<evidence type="ECO:0000313" key="2">
    <source>
        <dbReference type="Proteomes" id="UP000662373"/>
    </source>
</evidence>
<dbReference type="InterPro" id="IPR036388">
    <property type="entry name" value="WH-like_DNA-bd_sf"/>
</dbReference>
<accession>A0A934KMJ0</accession>
<dbReference type="InterPro" id="IPR036390">
    <property type="entry name" value="WH_DNA-bd_sf"/>
</dbReference>
<protein>
    <submittedName>
        <fullName evidence="1">Rrf2 family transcriptional regulator</fullName>
    </submittedName>
</protein>
<evidence type="ECO:0000313" key="1">
    <source>
        <dbReference type="EMBL" id="MBJ7881962.1"/>
    </source>
</evidence>
<dbReference type="PANTHER" id="PTHR33221:SF15">
    <property type="entry name" value="HTH-TYPE TRANSCRIPTIONAL REGULATOR YWGB-RELATED"/>
    <property type="match status" value="1"/>
</dbReference>
<dbReference type="RefSeq" id="WP_199601231.1">
    <property type="nucleotide sequence ID" value="NZ_JAEHJZ010000036.1"/>
</dbReference>
<dbReference type="GO" id="GO:0003700">
    <property type="term" value="F:DNA-binding transcription factor activity"/>
    <property type="evidence" value="ECO:0007669"/>
    <property type="project" value="TreeGrafter"/>
</dbReference>
<dbReference type="Proteomes" id="UP000662373">
    <property type="component" value="Unassembled WGS sequence"/>
</dbReference>
<dbReference type="EMBL" id="JAEHJZ010000036">
    <property type="protein sequence ID" value="MBJ7881962.1"/>
    <property type="molecule type" value="Genomic_DNA"/>
</dbReference>
<keyword evidence="2" id="KW-1185">Reference proteome</keyword>
<dbReference type="Pfam" id="PF02082">
    <property type="entry name" value="Rrf2"/>
    <property type="match status" value="1"/>
</dbReference>
<sequence length="143" mass="15728">MLSNTCKTAIKAVIYLASKEEAGEKLGVKEISQYINASEHTVSKILQNLVRQKIIMSIKGPSGGFYITKEQQLQPIITIVDTIDGKDLFEECGLGLSKCSSSHPCPIHDDYKKGREIIQELFKTKTINVLCEPVGNGLAYLIG</sequence>
<dbReference type="GO" id="GO:0005829">
    <property type="term" value="C:cytosol"/>
    <property type="evidence" value="ECO:0007669"/>
    <property type="project" value="TreeGrafter"/>
</dbReference>
<dbReference type="SUPFAM" id="SSF46785">
    <property type="entry name" value="Winged helix' DNA-binding domain"/>
    <property type="match status" value="1"/>
</dbReference>
<dbReference type="Gene3D" id="1.10.10.10">
    <property type="entry name" value="Winged helix-like DNA-binding domain superfamily/Winged helix DNA-binding domain"/>
    <property type="match status" value="1"/>
</dbReference>
<dbReference type="InterPro" id="IPR000944">
    <property type="entry name" value="Tscrpt_reg_Rrf2"/>
</dbReference>
<dbReference type="PROSITE" id="PS51197">
    <property type="entry name" value="HTH_RRF2_2"/>
    <property type="match status" value="1"/>
</dbReference>